<organism evidence="5">
    <name type="scientific">marine sediment metagenome</name>
    <dbReference type="NCBI Taxonomy" id="412755"/>
    <lineage>
        <taxon>unclassified sequences</taxon>
        <taxon>metagenomes</taxon>
        <taxon>ecological metagenomes</taxon>
    </lineage>
</organism>
<keyword evidence="1" id="KW-0813">Transport</keyword>
<keyword evidence="3" id="KW-0653">Protein transport</keyword>
<dbReference type="SUPFAM" id="SSF52540">
    <property type="entry name" value="P-loop containing nucleoside triphosphate hydrolases"/>
    <property type="match status" value="1"/>
</dbReference>
<dbReference type="AlphaFoldDB" id="X0WVH0"/>
<feature type="non-terminal residue" evidence="5">
    <location>
        <position position="1"/>
    </location>
</feature>
<evidence type="ECO:0000256" key="3">
    <source>
        <dbReference type="ARBA" id="ARBA00022927"/>
    </source>
</evidence>
<protein>
    <submittedName>
        <fullName evidence="5">Uncharacterized protein</fullName>
    </submittedName>
</protein>
<evidence type="ECO:0000256" key="4">
    <source>
        <dbReference type="ARBA" id="ARBA00023134"/>
    </source>
</evidence>
<proteinExistence type="predicted"/>
<dbReference type="EMBL" id="BARS01044294">
    <property type="protein sequence ID" value="GAG34665.1"/>
    <property type="molecule type" value="Genomic_DNA"/>
</dbReference>
<evidence type="ECO:0000256" key="1">
    <source>
        <dbReference type="ARBA" id="ARBA00022448"/>
    </source>
</evidence>
<dbReference type="InterPro" id="IPR002041">
    <property type="entry name" value="Ran_GTPase"/>
</dbReference>
<dbReference type="GO" id="GO:0003924">
    <property type="term" value="F:GTPase activity"/>
    <property type="evidence" value="ECO:0007669"/>
    <property type="project" value="InterPro"/>
</dbReference>
<keyword evidence="4" id="KW-0342">GTP-binding</keyword>
<dbReference type="GO" id="GO:0005634">
    <property type="term" value="C:nucleus"/>
    <property type="evidence" value="ECO:0007669"/>
    <property type="project" value="TreeGrafter"/>
</dbReference>
<sequence length="128" mass="14603">GLREGYYVKSDALIVMFDLTSLVTFKNASKLISSYVSFMGNDKPIVLCGTKCDIKTRKVTNTMIRDFSIKHNIPYVEISSKSNYHFEKPLVRLMKDLTGKEDLTLFVDEEKPVVIPTLPTDEGWCNLF</sequence>
<dbReference type="Pfam" id="PF00071">
    <property type="entry name" value="Ras"/>
    <property type="match status" value="1"/>
</dbReference>
<dbReference type="Gene3D" id="3.40.50.300">
    <property type="entry name" value="P-loop containing nucleotide triphosphate hydrolases"/>
    <property type="match status" value="1"/>
</dbReference>
<gene>
    <name evidence="5" type="ORF">S01H1_66952</name>
</gene>
<dbReference type="GO" id="GO:0000054">
    <property type="term" value="P:ribosomal subunit export from nucleus"/>
    <property type="evidence" value="ECO:0007669"/>
    <property type="project" value="TreeGrafter"/>
</dbReference>
<dbReference type="GO" id="GO:0005737">
    <property type="term" value="C:cytoplasm"/>
    <property type="evidence" value="ECO:0007669"/>
    <property type="project" value="TreeGrafter"/>
</dbReference>
<dbReference type="InterPro" id="IPR027417">
    <property type="entry name" value="P-loop_NTPase"/>
</dbReference>
<keyword evidence="2" id="KW-0547">Nucleotide-binding</keyword>
<dbReference type="PANTHER" id="PTHR24071:SF0">
    <property type="entry name" value="GTP-BINDING NUCLEAR PROTEIN RAN"/>
    <property type="match status" value="1"/>
</dbReference>
<dbReference type="GO" id="GO:0006606">
    <property type="term" value="P:protein import into nucleus"/>
    <property type="evidence" value="ECO:0007669"/>
    <property type="project" value="TreeGrafter"/>
</dbReference>
<dbReference type="PANTHER" id="PTHR24071">
    <property type="entry name" value="RAN GTPASE"/>
    <property type="match status" value="1"/>
</dbReference>
<reference evidence="5" key="1">
    <citation type="journal article" date="2014" name="Front. Microbiol.">
        <title>High frequency of phylogenetically diverse reductive dehalogenase-homologous genes in deep subseafloor sedimentary metagenomes.</title>
        <authorList>
            <person name="Kawai M."/>
            <person name="Futagami T."/>
            <person name="Toyoda A."/>
            <person name="Takaki Y."/>
            <person name="Nishi S."/>
            <person name="Hori S."/>
            <person name="Arai W."/>
            <person name="Tsubouchi T."/>
            <person name="Morono Y."/>
            <person name="Uchiyama I."/>
            <person name="Ito T."/>
            <person name="Fujiyama A."/>
            <person name="Inagaki F."/>
            <person name="Takami H."/>
        </authorList>
    </citation>
    <scope>NUCLEOTIDE SEQUENCE</scope>
    <source>
        <strain evidence="5">Expedition CK06-06</strain>
    </source>
</reference>
<dbReference type="PROSITE" id="PS51419">
    <property type="entry name" value="RAB"/>
    <property type="match status" value="1"/>
</dbReference>
<evidence type="ECO:0000313" key="5">
    <source>
        <dbReference type="EMBL" id="GAG34665.1"/>
    </source>
</evidence>
<evidence type="ECO:0000256" key="2">
    <source>
        <dbReference type="ARBA" id="ARBA00022741"/>
    </source>
</evidence>
<dbReference type="GO" id="GO:0005525">
    <property type="term" value="F:GTP binding"/>
    <property type="evidence" value="ECO:0007669"/>
    <property type="project" value="UniProtKB-KW"/>
</dbReference>
<dbReference type="InterPro" id="IPR001806">
    <property type="entry name" value="Small_GTPase"/>
</dbReference>
<accession>X0WVH0</accession>
<name>X0WVH0_9ZZZZ</name>
<comment type="caution">
    <text evidence="5">The sequence shown here is derived from an EMBL/GenBank/DDBJ whole genome shotgun (WGS) entry which is preliminary data.</text>
</comment>